<dbReference type="InterPro" id="IPR052195">
    <property type="entry name" value="Bact_Alkyl/Aryl-Sulfatase"/>
</dbReference>
<dbReference type="SUPFAM" id="SSF56281">
    <property type="entry name" value="Metallo-hydrolase/oxidoreductase"/>
    <property type="match status" value="1"/>
</dbReference>
<evidence type="ECO:0000256" key="3">
    <source>
        <dbReference type="ARBA" id="ARBA00022801"/>
    </source>
</evidence>
<dbReference type="Pfam" id="PF14863">
    <property type="entry name" value="Alkyl_sulf_dimr"/>
    <property type="match status" value="1"/>
</dbReference>
<sequence length="650" mass="72600">MKKIILCCSLMLAAAAAAQNQPKSNPPTSYTIAANKALYDYLDFKDQTDLKNVNKGLIAAYPQDTIGRFYNFKQFDFLKGTAPESVNPSLWRQSGFNATAGLFKVSEGIYQIRGFDLANMSVIRGKTGWIIIDPLTVKETVEAGMRLVRKHLEDLPVTAVIVTHSHMDHFGGMRGVVNEDDVKSGRIKIYAPEGFLEHSVSENLIAGNAMTRRAMYMYGNLLPKSATGSLGSGLGTTTASGTAGILDGTDIISSKEGETKIIDGIKFEFVYTPESEAPAEMMCYLPDYKAFMQAEVVNHTLHNLYTLRGAQVRNGQKWSMYIDKAIDKWGKDAQFSFGSHHWPTWGNAEVVDFLENQRDLFRFIHDQTVRMANEGMNPVEIANTLKLPKQLDTQFSNRGYYGTVSHNARAQYQLYFGFFDGNPANLNPLPPVEEGQKYVELMGGSENILKKAKESYDKGEYRWVAEIVNHVVFAEPKNQKARNLLADAYEQMGYQAESGPWRNFYLTGAQELRYGKKVFKNSSASNPDMVNGMSSEMFFNYLAMRYKGTEENTDKFNFNFELTDTKENVGLVISNGTVSTRVGSPIKDKVTATITGPRKALMALTGEAQDVTVDQLLSKGVLKVTGNKEAFKKFIGNIENFDVWFNLIEP</sequence>
<proteinExistence type="inferred from homology"/>
<dbReference type="Gene3D" id="3.60.15.30">
    <property type="entry name" value="Metallo-beta-lactamase domain"/>
    <property type="match status" value="1"/>
</dbReference>
<keyword evidence="4" id="KW-0862">Zinc</keyword>
<dbReference type="Gene3D" id="3.30.1050.10">
    <property type="entry name" value="SCP2 sterol-binding domain"/>
    <property type="match status" value="1"/>
</dbReference>
<evidence type="ECO:0000256" key="9">
    <source>
        <dbReference type="SAM" id="SignalP"/>
    </source>
</evidence>
<feature type="chain" id="PRO_5006186175" description="Linear primary-alkylsulfatase" evidence="9">
    <location>
        <begin position="19"/>
        <end position="650"/>
    </location>
</feature>
<keyword evidence="2" id="KW-0479">Metal-binding</keyword>
<dbReference type="GO" id="GO:0046872">
    <property type="term" value="F:metal ion binding"/>
    <property type="evidence" value="ECO:0007669"/>
    <property type="project" value="UniProtKB-KW"/>
</dbReference>
<evidence type="ECO:0000256" key="8">
    <source>
        <dbReference type="ARBA" id="ARBA00075789"/>
    </source>
</evidence>
<dbReference type="OrthoDB" id="9802248at2"/>
<dbReference type="InterPro" id="IPR044097">
    <property type="entry name" value="Bds1/SdsA1_MBL-fold"/>
</dbReference>
<dbReference type="InterPro" id="IPR029228">
    <property type="entry name" value="Alkyl_sulf_dimr"/>
</dbReference>
<dbReference type="SMART" id="SM00849">
    <property type="entry name" value="Lactamase_B"/>
    <property type="match status" value="1"/>
</dbReference>
<gene>
    <name evidence="11" type="ORF">RC62_3496</name>
</gene>
<comment type="similarity">
    <text evidence="5">Belongs to the metallo-beta-lactamase superfamily. Type III sulfatase family.</text>
</comment>
<protein>
    <recommendedName>
        <fullName evidence="7">Linear primary-alkylsulfatase</fullName>
        <ecNumber evidence="6">3.1.6.21</ecNumber>
    </recommendedName>
    <alternativeName>
        <fullName evidence="8">Type III linear primary-alkylsulfatase</fullName>
    </alternativeName>
</protein>
<keyword evidence="9" id="KW-0732">Signal</keyword>
<keyword evidence="3 11" id="KW-0378">Hydrolase</keyword>
<dbReference type="InterPro" id="IPR036527">
    <property type="entry name" value="SCP2_sterol-bd_dom_sf"/>
</dbReference>
<dbReference type="Pfam" id="PF14864">
    <property type="entry name" value="Alkyl_sulf_C"/>
    <property type="match status" value="1"/>
</dbReference>
<dbReference type="SUPFAM" id="SSF55718">
    <property type="entry name" value="SCP-like"/>
    <property type="match status" value="1"/>
</dbReference>
<dbReference type="GO" id="GO:0018909">
    <property type="term" value="P:dodecyl sulfate metabolic process"/>
    <property type="evidence" value="ECO:0007669"/>
    <property type="project" value="InterPro"/>
</dbReference>
<evidence type="ECO:0000259" key="10">
    <source>
        <dbReference type="SMART" id="SM00849"/>
    </source>
</evidence>
<feature type="domain" description="Metallo-beta-lactamase" evidence="10">
    <location>
        <begin position="117"/>
        <end position="340"/>
    </location>
</feature>
<feature type="signal peptide" evidence="9">
    <location>
        <begin position="1"/>
        <end position="18"/>
    </location>
</feature>
<evidence type="ECO:0000256" key="6">
    <source>
        <dbReference type="ARBA" id="ARBA00066568"/>
    </source>
</evidence>
<dbReference type="STRING" id="362413.RC62_3496"/>
<dbReference type="AlphaFoldDB" id="A0A0Q0X260"/>
<dbReference type="PANTHER" id="PTHR43223:SF1">
    <property type="entry name" value="ALKYL_ARYL-SULFATASE BDS1"/>
    <property type="match status" value="1"/>
</dbReference>
<comment type="caution">
    <text evidence="11">The sequence shown here is derived from an EMBL/GenBank/DDBJ whole genome shotgun (WGS) entry which is preliminary data.</text>
</comment>
<dbReference type="PANTHER" id="PTHR43223">
    <property type="entry name" value="ALKYL/ARYL-SULFATASE"/>
    <property type="match status" value="1"/>
</dbReference>
<accession>A0A0Q0X260</accession>
<evidence type="ECO:0000313" key="12">
    <source>
        <dbReference type="Proteomes" id="UP000050443"/>
    </source>
</evidence>
<dbReference type="CDD" id="cd07710">
    <property type="entry name" value="arylsulfatase_Sdsa1-like_MBL-fold"/>
    <property type="match status" value="1"/>
</dbReference>
<evidence type="ECO:0000313" key="11">
    <source>
        <dbReference type="EMBL" id="KQB42489.1"/>
    </source>
</evidence>
<evidence type="ECO:0000256" key="4">
    <source>
        <dbReference type="ARBA" id="ARBA00022833"/>
    </source>
</evidence>
<dbReference type="Proteomes" id="UP000050443">
    <property type="component" value="Unassembled WGS sequence"/>
</dbReference>
<dbReference type="PATRIC" id="fig|362413.3.peg.3419"/>
<dbReference type="EC" id="3.1.6.21" evidence="6"/>
<dbReference type="Gene3D" id="1.25.40.880">
    <property type="entry name" value="Alkyl sulfatase, dimerisation domain"/>
    <property type="match status" value="1"/>
</dbReference>
<name>A0A0Q0X260_9FLAO</name>
<dbReference type="InterPro" id="IPR036866">
    <property type="entry name" value="RibonucZ/Hydroxyglut_hydro"/>
</dbReference>
<dbReference type="InterPro" id="IPR029229">
    <property type="entry name" value="Alkyl_sulf_C"/>
</dbReference>
<dbReference type="InterPro" id="IPR038536">
    <property type="entry name" value="Alkyl/aryl-sulf_dimr_sf"/>
</dbReference>
<dbReference type="Pfam" id="PF00753">
    <property type="entry name" value="Lactamase_B"/>
    <property type="match status" value="1"/>
</dbReference>
<comment type="cofactor">
    <cofactor evidence="1">
        <name>Zn(2+)</name>
        <dbReference type="ChEBI" id="CHEBI:29105"/>
    </cofactor>
</comment>
<evidence type="ECO:0000256" key="1">
    <source>
        <dbReference type="ARBA" id="ARBA00001947"/>
    </source>
</evidence>
<reference evidence="11 12" key="1">
    <citation type="submission" date="2014-09" db="EMBL/GenBank/DDBJ databases">
        <title>Genome sequence of Flavobacterium aquidurense RC62.</title>
        <authorList>
            <person name="Kim J.F."/>
            <person name="Kwak M.-J."/>
        </authorList>
    </citation>
    <scope>NUCLEOTIDE SEQUENCE [LARGE SCALE GENOMIC DNA]</scope>
    <source>
        <strain evidence="11 12">RC62</strain>
    </source>
</reference>
<evidence type="ECO:0000256" key="7">
    <source>
        <dbReference type="ARBA" id="ARBA00068034"/>
    </source>
</evidence>
<dbReference type="InterPro" id="IPR001279">
    <property type="entry name" value="Metallo-B-lactamas"/>
</dbReference>
<evidence type="ECO:0000256" key="2">
    <source>
        <dbReference type="ARBA" id="ARBA00022723"/>
    </source>
</evidence>
<dbReference type="FunFam" id="3.60.15.30:FF:000001">
    <property type="entry name" value="Alkyl/aryl-sulfatase BDS1"/>
    <property type="match status" value="1"/>
</dbReference>
<dbReference type="FunFam" id="1.25.40.880:FF:000001">
    <property type="entry name" value="SDS hydrolase SdsA1"/>
    <property type="match status" value="1"/>
</dbReference>
<dbReference type="EMBL" id="JRLF01000006">
    <property type="protein sequence ID" value="KQB42489.1"/>
    <property type="molecule type" value="Genomic_DNA"/>
</dbReference>
<evidence type="ECO:0000256" key="5">
    <source>
        <dbReference type="ARBA" id="ARBA00033751"/>
    </source>
</evidence>
<dbReference type="GO" id="GO:0046983">
    <property type="term" value="F:protein dimerization activity"/>
    <property type="evidence" value="ECO:0007669"/>
    <property type="project" value="InterPro"/>
</dbReference>
<dbReference type="RefSeq" id="WP_082421194.1">
    <property type="nucleotide sequence ID" value="NZ_JRLF01000006.1"/>
</dbReference>
<dbReference type="GO" id="GO:0018741">
    <property type="term" value="F:linear primary-alkylsulfatase activity"/>
    <property type="evidence" value="ECO:0007669"/>
    <property type="project" value="UniProtKB-EC"/>
</dbReference>
<organism evidence="11 12">
    <name type="scientific">Flavobacterium aquidurense</name>
    <dbReference type="NCBI Taxonomy" id="362413"/>
    <lineage>
        <taxon>Bacteria</taxon>
        <taxon>Pseudomonadati</taxon>
        <taxon>Bacteroidota</taxon>
        <taxon>Flavobacteriia</taxon>
        <taxon>Flavobacteriales</taxon>
        <taxon>Flavobacteriaceae</taxon>
        <taxon>Flavobacterium</taxon>
    </lineage>
</organism>